<dbReference type="EC" id="2.7.13.3" evidence="3"/>
<evidence type="ECO:0000256" key="3">
    <source>
        <dbReference type="ARBA" id="ARBA00012438"/>
    </source>
</evidence>
<evidence type="ECO:0000313" key="13">
    <source>
        <dbReference type="EMBL" id="KUE75701.1"/>
    </source>
</evidence>
<dbReference type="Gene3D" id="1.10.287.130">
    <property type="match status" value="1"/>
</dbReference>
<protein>
    <recommendedName>
        <fullName evidence="3">histidine kinase</fullName>
        <ecNumber evidence="3">2.7.13.3</ecNumber>
    </recommendedName>
</protein>
<comment type="caution">
    <text evidence="13">The sequence shown here is derived from an EMBL/GenBank/DDBJ whole genome shotgun (WGS) entry which is preliminary data.</text>
</comment>
<dbReference type="GO" id="GO:0000155">
    <property type="term" value="F:phosphorelay sensor kinase activity"/>
    <property type="evidence" value="ECO:0007669"/>
    <property type="project" value="InterPro"/>
</dbReference>
<dbReference type="RefSeq" id="WP_058723447.1">
    <property type="nucleotide sequence ID" value="NZ_LMUA01000017.1"/>
</dbReference>
<feature type="domain" description="Histidine kinase" evidence="12">
    <location>
        <begin position="230"/>
        <end position="444"/>
    </location>
</feature>
<evidence type="ECO:0000256" key="4">
    <source>
        <dbReference type="ARBA" id="ARBA00022553"/>
    </source>
</evidence>
<dbReference type="Proteomes" id="UP000053433">
    <property type="component" value="Unassembled WGS sequence"/>
</dbReference>
<proteinExistence type="predicted"/>
<evidence type="ECO:0000256" key="1">
    <source>
        <dbReference type="ARBA" id="ARBA00000085"/>
    </source>
</evidence>
<dbReference type="Gene3D" id="3.30.565.10">
    <property type="entry name" value="Histidine kinase-like ATPase, C-terminal domain"/>
    <property type="match status" value="1"/>
</dbReference>
<dbReference type="GO" id="GO:0005886">
    <property type="term" value="C:plasma membrane"/>
    <property type="evidence" value="ECO:0007669"/>
    <property type="project" value="TreeGrafter"/>
</dbReference>
<comment type="subcellular location">
    <subcellularLocation>
        <location evidence="2">Membrane</location>
    </subcellularLocation>
</comment>
<keyword evidence="5" id="KW-0808">Transferase</keyword>
<feature type="transmembrane region" description="Helical" evidence="11">
    <location>
        <begin position="26"/>
        <end position="47"/>
    </location>
</feature>
<dbReference type="SUPFAM" id="SSF47384">
    <property type="entry name" value="Homodimeric domain of signal transducing histidine kinase"/>
    <property type="match status" value="1"/>
</dbReference>
<evidence type="ECO:0000256" key="5">
    <source>
        <dbReference type="ARBA" id="ARBA00022679"/>
    </source>
</evidence>
<dbReference type="PANTHER" id="PTHR45436:SF5">
    <property type="entry name" value="SENSOR HISTIDINE KINASE TRCS"/>
    <property type="match status" value="1"/>
</dbReference>
<dbReference type="CDD" id="cd00075">
    <property type="entry name" value="HATPase"/>
    <property type="match status" value="1"/>
</dbReference>
<dbReference type="PROSITE" id="PS50109">
    <property type="entry name" value="HIS_KIN"/>
    <property type="match status" value="1"/>
</dbReference>
<evidence type="ECO:0000259" key="12">
    <source>
        <dbReference type="PROSITE" id="PS50109"/>
    </source>
</evidence>
<comment type="catalytic activity">
    <reaction evidence="1">
        <text>ATP + protein L-histidine = ADP + protein N-phospho-L-histidine.</text>
        <dbReference type="EC" id="2.7.13.3"/>
    </reaction>
</comment>
<name>A0A0W7TPK8_9FIRM</name>
<dbReference type="PRINTS" id="PR00344">
    <property type="entry name" value="BCTRLSENSOR"/>
</dbReference>
<dbReference type="EMBL" id="LMUA01000017">
    <property type="protein sequence ID" value="KUE75701.1"/>
    <property type="molecule type" value="Genomic_DNA"/>
</dbReference>
<organism evidence="13 14">
    <name type="scientific">Ruthenibacterium lactatiformans</name>
    <dbReference type="NCBI Taxonomy" id="1550024"/>
    <lineage>
        <taxon>Bacteria</taxon>
        <taxon>Bacillati</taxon>
        <taxon>Bacillota</taxon>
        <taxon>Clostridia</taxon>
        <taxon>Eubacteriales</taxon>
        <taxon>Oscillospiraceae</taxon>
        <taxon>Ruthenibacterium</taxon>
    </lineage>
</organism>
<feature type="transmembrane region" description="Helical" evidence="11">
    <location>
        <begin position="188"/>
        <end position="209"/>
    </location>
</feature>
<dbReference type="SMART" id="SM00388">
    <property type="entry name" value="HisKA"/>
    <property type="match status" value="1"/>
</dbReference>
<dbReference type="AlphaFoldDB" id="A0A0W7TPK8"/>
<keyword evidence="10 11" id="KW-0472">Membrane</keyword>
<dbReference type="InterPro" id="IPR036890">
    <property type="entry name" value="HATPase_C_sf"/>
</dbReference>
<gene>
    <name evidence="13" type="ORF">ASJ35_12440</name>
</gene>
<dbReference type="InterPro" id="IPR036097">
    <property type="entry name" value="HisK_dim/P_sf"/>
</dbReference>
<keyword evidence="8 11" id="KW-1133">Transmembrane helix</keyword>
<dbReference type="Pfam" id="PF02518">
    <property type="entry name" value="HATPase_c"/>
    <property type="match status" value="1"/>
</dbReference>
<dbReference type="SMART" id="SM00387">
    <property type="entry name" value="HATPase_c"/>
    <property type="match status" value="1"/>
</dbReference>
<dbReference type="InterPro" id="IPR050428">
    <property type="entry name" value="TCS_sensor_his_kinase"/>
</dbReference>
<accession>A0A0W7TPK8</accession>
<reference evidence="13 14" key="1">
    <citation type="submission" date="2015-10" db="EMBL/GenBank/DDBJ databases">
        <title>A novel member of the family Ruminococcaceae isolated from human faeces.</title>
        <authorList>
            <person name="Shkoporov A.N."/>
            <person name="Chaplin A.V."/>
            <person name="Motuzova O.V."/>
            <person name="Kafarskaia L.I."/>
            <person name="Efimov B.A."/>
        </authorList>
    </citation>
    <scope>NUCLEOTIDE SEQUENCE [LARGE SCALE GENOMIC DNA]</scope>
    <source>
        <strain evidence="13 14">668</strain>
    </source>
</reference>
<dbReference type="InterPro" id="IPR005467">
    <property type="entry name" value="His_kinase_dom"/>
</dbReference>
<evidence type="ECO:0000256" key="11">
    <source>
        <dbReference type="SAM" id="Phobius"/>
    </source>
</evidence>
<dbReference type="InterPro" id="IPR004358">
    <property type="entry name" value="Sig_transdc_His_kin-like_C"/>
</dbReference>
<evidence type="ECO:0000256" key="9">
    <source>
        <dbReference type="ARBA" id="ARBA00023012"/>
    </source>
</evidence>
<evidence type="ECO:0000256" key="2">
    <source>
        <dbReference type="ARBA" id="ARBA00004370"/>
    </source>
</evidence>
<evidence type="ECO:0000256" key="7">
    <source>
        <dbReference type="ARBA" id="ARBA00022777"/>
    </source>
</evidence>
<evidence type="ECO:0000313" key="14">
    <source>
        <dbReference type="Proteomes" id="UP000053433"/>
    </source>
</evidence>
<dbReference type="InterPro" id="IPR003661">
    <property type="entry name" value="HisK_dim/P_dom"/>
</dbReference>
<dbReference type="SUPFAM" id="SSF55874">
    <property type="entry name" value="ATPase domain of HSP90 chaperone/DNA topoisomerase II/histidine kinase"/>
    <property type="match status" value="1"/>
</dbReference>
<dbReference type="InterPro" id="IPR003594">
    <property type="entry name" value="HATPase_dom"/>
</dbReference>
<dbReference type="PANTHER" id="PTHR45436">
    <property type="entry name" value="SENSOR HISTIDINE KINASE YKOH"/>
    <property type="match status" value="1"/>
</dbReference>
<evidence type="ECO:0000256" key="10">
    <source>
        <dbReference type="ARBA" id="ARBA00023136"/>
    </source>
</evidence>
<keyword evidence="6 11" id="KW-0812">Transmembrane</keyword>
<keyword evidence="4" id="KW-0597">Phosphoprotein</keyword>
<dbReference type="CDD" id="cd00082">
    <property type="entry name" value="HisKA"/>
    <property type="match status" value="1"/>
</dbReference>
<keyword evidence="9" id="KW-0902">Two-component regulatory system</keyword>
<evidence type="ECO:0000256" key="6">
    <source>
        <dbReference type="ARBA" id="ARBA00022692"/>
    </source>
</evidence>
<dbReference type="Pfam" id="PF00512">
    <property type="entry name" value="HisKA"/>
    <property type="match status" value="1"/>
</dbReference>
<keyword evidence="7" id="KW-0418">Kinase</keyword>
<sequence>MKRRAAQPPRGPYTTPLRQLRRRLTFVFTVLTGTVLTVFLAITLGLAQKQTQLSAQSMFDASVDTLIVTLQTGSVSDTALAQTEAADGLLIFITDNGTPLFFSGGWTPATPRGTLLERAAEAGLAEGVNMDAAPRSSVYASRVTVTVEGNAGEHYTAAVCSVPGQRGWYGLAVLRDDGPLRRTLTRQALLYAALLSGGLALLGAVNWFLAGRALRPTAEALQKQREFVAAAGHELRGPLAVVKTSLSAMQASPADTPQYLAAIGSEADRMARLVDDLLLLAGSDAGTWRMRMEPVDADALVIGAHEQFAPLVKARGLRLALDLPEETLPPLWGDAGRLRQLLLVFISNACAYAPAGSDVTLRARAEKGRVLLSVEDHGPGVPDAEKAHVFERFYRADKSRTGKEHYGLGLSVAQELAALHGGDILLTDTPGGGATFTLRLPVRARKAQHTHTGPA</sequence>
<evidence type="ECO:0000256" key="8">
    <source>
        <dbReference type="ARBA" id="ARBA00022989"/>
    </source>
</evidence>